<evidence type="ECO:0000313" key="2">
    <source>
        <dbReference type="Proteomes" id="UP000078090"/>
    </source>
</evidence>
<sequence length="66" mass="7551">MTANPSEIYLVVPLTEQEAWDLAQFLKRTGFTDFRSNAVDDEEAYRMQNVAGKVRQSLNQLGYAPR</sequence>
<reference evidence="2" key="1">
    <citation type="submission" date="2016-03" db="EMBL/GenBank/DDBJ databases">
        <authorList>
            <person name="Heylen K."/>
            <person name="De Vos P."/>
            <person name="Vekeman B."/>
        </authorList>
    </citation>
    <scope>NUCLEOTIDE SEQUENCE [LARGE SCALE GENOMIC DNA]</scope>
    <source>
        <strain evidence="2">R-45363</strain>
    </source>
</reference>
<name>A0A177MRB6_METMH</name>
<dbReference type="Pfam" id="PF24806">
    <property type="entry name" value="DUF7706"/>
    <property type="match status" value="1"/>
</dbReference>
<comment type="caution">
    <text evidence="1">The sequence shown here is derived from an EMBL/GenBank/DDBJ whole genome shotgun (WGS) entry which is preliminary data.</text>
</comment>
<dbReference type="EMBL" id="LUUG01000045">
    <property type="protein sequence ID" value="OAI08357.1"/>
    <property type="molecule type" value="Genomic_DNA"/>
</dbReference>
<gene>
    <name evidence="1" type="ORF">A1332_07675</name>
</gene>
<dbReference type="AlphaFoldDB" id="A0A177MRB6"/>
<dbReference type="Proteomes" id="UP000078090">
    <property type="component" value="Unassembled WGS sequence"/>
</dbReference>
<accession>A0A177MRB6</accession>
<organism evidence="1 2">
    <name type="scientific">Methylomonas methanica</name>
    <dbReference type="NCBI Taxonomy" id="421"/>
    <lineage>
        <taxon>Bacteria</taxon>
        <taxon>Pseudomonadati</taxon>
        <taxon>Pseudomonadota</taxon>
        <taxon>Gammaproteobacteria</taxon>
        <taxon>Methylococcales</taxon>
        <taxon>Methylococcaceae</taxon>
        <taxon>Methylomonas</taxon>
    </lineage>
</organism>
<dbReference type="InterPro" id="IPR056123">
    <property type="entry name" value="DUF7706"/>
</dbReference>
<evidence type="ECO:0000313" key="1">
    <source>
        <dbReference type="EMBL" id="OAI08357.1"/>
    </source>
</evidence>
<dbReference type="RefSeq" id="WP_082879510.1">
    <property type="nucleotide sequence ID" value="NZ_LUUG01000045.1"/>
</dbReference>
<dbReference type="OrthoDB" id="5573482at2"/>
<protein>
    <submittedName>
        <fullName evidence="1">Uncharacterized protein</fullName>
    </submittedName>
</protein>
<proteinExistence type="predicted"/>